<feature type="transmembrane region" description="Helical" evidence="1">
    <location>
        <begin position="12"/>
        <end position="31"/>
    </location>
</feature>
<feature type="transmembrane region" description="Helical" evidence="1">
    <location>
        <begin position="51"/>
        <end position="71"/>
    </location>
</feature>
<feature type="transmembrane region" description="Helical" evidence="1">
    <location>
        <begin position="78"/>
        <end position="98"/>
    </location>
</feature>
<dbReference type="RefSeq" id="WP_143014787.1">
    <property type="nucleotide sequence ID" value="NZ_FNAD01000003.1"/>
</dbReference>
<dbReference type="EMBL" id="FNAD01000003">
    <property type="protein sequence ID" value="SDD30587.1"/>
    <property type="molecule type" value="Genomic_DNA"/>
</dbReference>
<proteinExistence type="predicted"/>
<keyword evidence="3" id="KW-1185">Reference proteome</keyword>
<dbReference type="OrthoDB" id="5185382at2"/>
<gene>
    <name evidence="2" type="ORF">SAMN05216270_10366</name>
</gene>
<organism evidence="2 3">
    <name type="scientific">Glycomyces harbinensis</name>
    <dbReference type="NCBI Taxonomy" id="58114"/>
    <lineage>
        <taxon>Bacteria</taxon>
        <taxon>Bacillati</taxon>
        <taxon>Actinomycetota</taxon>
        <taxon>Actinomycetes</taxon>
        <taxon>Glycomycetales</taxon>
        <taxon>Glycomycetaceae</taxon>
        <taxon>Glycomyces</taxon>
    </lineage>
</organism>
<accession>A0A1G6TQD8</accession>
<dbReference type="AlphaFoldDB" id="A0A1G6TQD8"/>
<feature type="transmembrane region" description="Helical" evidence="1">
    <location>
        <begin position="110"/>
        <end position="128"/>
    </location>
</feature>
<sequence>MSAPIVRRPPAVRALMLLLILSWIDYMAVLIPEYYACGPHDVDCERMGYHSPAFLTFAVVVTTLLLLYAFAIWHRQAWAWFLALVTTVVPVMVLLAEFDSWLSAPPLEKLAGVLDLACIGLLVSPPVWRWARVRPDPNETSANSG</sequence>
<protein>
    <submittedName>
        <fullName evidence="2">Uncharacterized protein</fullName>
    </submittedName>
</protein>
<dbReference type="Proteomes" id="UP000198949">
    <property type="component" value="Unassembled WGS sequence"/>
</dbReference>
<reference evidence="3" key="1">
    <citation type="submission" date="2016-10" db="EMBL/GenBank/DDBJ databases">
        <authorList>
            <person name="Varghese N."/>
            <person name="Submissions S."/>
        </authorList>
    </citation>
    <scope>NUCLEOTIDE SEQUENCE [LARGE SCALE GENOMIC DNA]</scope>
    <source>
        <strain evidence="3">CGMCC 4.3516</strain>
    </source>
</reference>
<evidence type="ECO:0000313" key="2">
    <source>
        <dbReference type="EMBL" id="SDD30587.1"/>
    </source>
</evidence>
<dbReference type="STRING" id="58114.SAMN05216270_10366"/>
<evidence type="ECO:0000313" key="3">
    <source>
        <dbReference type="Proteomes" id="UP000198949"/>
    </source>
</evidence>
<keyword evidence="1" id="KW-1133">Transmembrane helix</keyword>
<keyword evidence="1" id="KW-0812">Transmembrane</keyword>
<name>A0A1G6TQD8_9ACTN</name>
<keyword evidence="1" id="KW-0472">Membrane</keyword>
<evidence type="ECO:0000256" key="1">
    <source>
        <dbReference type="SAM" id="Phobius"/>
    </source>
</evidence>